<protein>
    <submittedName>
        <fullName evidence="2">TVG0794961 protein</fullName>
    </submittedName>
</protein>
<accession>Q97AL6</accession>
<keyword evidence="1" id="KW-1133">Transmembrane helix</keyword>
<name>Q97AL6_THEVO</name>
<proteinExistence type="predicted"/>
<dbReference type="AlphaFoldDB" id="Q97AL6"/>
<evidence type="ECO:0000256" key="1">
    <source>
        <dbReference type="SAM" id="Phobius"/>
    </source>
</evidence>
<keyword evidence="1" id="KW-0812">Transmembrane</keyword>
<evidence type="ECO:0000313" key="3">
    <source>
        <dbReference type="Proteomes" id="UP000001017"/>
    </source>
</evidence>
<dbReference type="STRING" id="273116.gene:9381584"/>
<dbReference type="KEGG" id="tvo:TVG0794961"/>
<organism evidence="2 3">
    <name type="scientific">Thermoplasma volcanium (strain ATCC 51530 / DSM 4299 / JCM 9571 / NBRC 15438 / GSS1)</name>
    <dbReference type="NCBI Taxonomy" id="273116"/>
    <lineage>
        <taxon>Archaea</taxon>
        <taxon>Methanobacteriati</taxon>
        <taxon>Thermoplasmatota</taxon>
        <taxon>Thermoplasmata</taxon>
        <taxon>Thermoplasmatales</taxon>
        <taxon>Thermoplasmataceae</taxon>
        <taxon>Thermoplasma</taxon>
    </lineage>
</organism>
<keyword evidence="3" id="KW-1185">Reference proteome</keyword>
<evidence type="ECO:0000313" key="2">
    <source>
        <dbReference type="EMBL" id="BAB59936.1"/>
    </source>
</evidence>
<reference evidence="2 3" key="2">
    <citation type="journal article" date="2000" name="Proc. Natl. Acad. Sci. U.S.A.">
        <title>Archaeal adaptation to higher temperatures revealed by genomic sequence of Thermoplasma volcanium.</title>
        <authorList>
            <person name="Kawashima T."/>
            <person name="Amano N."/>
            <person name="Koike H."/>
            <person name="Makino S."/>
            <person name="Higuchi S."/>
            <person name="Kawashima-Ohya Y."/>
            <person name="Watanabe K."/>
            <person name="Yamazaki M."/>
            <person name="Kanehori K."/>
            <person name="Kawamoto T."/>
            <person name="Nunoshiba T."/>
            <person name="Yamamoto Y."/>
            <person name="Aramaki H."/>
            <person name="Makino K."/>
            <person name="Suzuki M."/>
        </authorList>
    </citation>
    <scope>NUCLEOTIDE SEQUENCE [LARGE SCALE GENOMIC DNA]</scope>
    <source>
        <strain evidence="3">ATCC 51530 / DSM 4299 / JCM 9571 / NBRC 15438 / GSS1</strain>
    </source>
</reference>
<gene>
    <name evidence="2" type="ORF">TVG0794961</name>
</gene>
<keyword evidence="1" id="KW-0472">Membrane</keyword>
<reference evidence="2 3" key="1">
    <citation type="journal article" date="1999" name="Proc. Jpn. Acad.">
        <title>Determination of the complete genomic DNA sequence of Thermoplasma volvanium GSS1.</title>
        <authorList>
            <person name="Kawashima T."/>
            <person name="Yamamoto Y."/>
            <person name="Aramaki H."/>
            <person name="Nunoshiba T."/>
            <person name="Kawamoto T."/>
            <person name="Watanabe K."/>
            <person name="Yamazaki M."/>
            <person name="Kanehori K."/>
            <person name="Amano N."/>
            <person name="Ohya Y."/>
            <person name="Makino K."/>
            <person name="Suzuki M."/>
        </authorList>
    </citation>
    <scope>NUCLEOTIDE SEQUENCE [LARGE SCALE GENOMIC DNA]</scope>
    <source>
        <strain evidence="3">ATCC 51530 / DSM 4299 / JCM 9571 / NBRC 15438 / GSS1</strain>
    </source>
</reference>
<dbReference type="HOGENOM" id="CLU_1976653_0_0_2"/>
<feature type="transmembrane region" description="Helical" evidence="1">
    <location>
        <begin position="97"/>
        <end position="121"/>
    </location>
</feature>
<dbReference type="PaxDb" id="273116-14325010"/>
<dbReference type="EMBL" id="BA000011">
    <property type="protein sequence ID" value="BAB59936.1"/>
    <property type="molecule type" value="Genomic_DNA"/>
</dbReference>
<dbReference type="Proteomes" id="UP000001017">
    <property type="component" value="Chromosome"/>
</dbReference>
<sequence length="126" mass="13506">MASFLVNFPDAVAASSILSIRGLSFDAENRSFSLTVKSSGTTIPDVLKFGANLSPFLTRRFSLTASSTNLLTVSGASNFLLKDITFMKSWRPNDSTFLVSAATMAISFLAASLSIFLYVGVTKKDC</sequence>